<dbReference type="GO" id="GO:0001725">
    <property type="term" value="C:stress fiber"/>
    <property type="evidence" value="ECO:0007669"/>
    <property type="project" value="TreeGrafter"/>
</dbReference>
<comment type="caution">
    <text evidence="14">The sequence shown here is derived from an EMBL/GenBank/DDBJ whole genome shotgun (WGS) entry which is preliminary data.</text>
</comment>
<protein>
    <recommendedName>
        <fullName evidence="13">LIM zinc-binding domain-containing protein</fullName>
    </recommendedName>
</protein>
<feature type="region of interest" description="Disordered" evidence="12">
    <location>
        <begin position="181"/>
        <end position="204"/>
    </location>
</feature>
<feature type="compositionally biased region" description="Polar residues" evidence="12">
    <location>
        <begin position="13"/>
        <end position="23"/>
    </location>
</feature>
<comment type="subcellular location">
    <subcellularLocation>
        <location evidence="1">Cell junction</location>
    </subcellularLocation>
    <subcellularLocation>
        <location evidence="2">Cytoplasm</location>
    </subcellularLocation>
</comment>
<dbReference type="AlphaFoldDB" id="A0AAV2Q2W6"/>
<keyword evidence="9" id="KW-0965">Cell junction</keyword>
<keyword evidence="15" id="KW-1185">Reference proteome</keyword>
<feature type="compositionally biased region" description="Low complexity" evidence="12">
    <location>
        <begin position="181"/>
        <end position="190"/>
    </location>
</feature>
<reference evidence="14 15" key="1">
    <citation type="submission" date="2024-05" db="EMBL/GenBank/DDBJ databases">
        <authorList>
            <person name="Wallberg A."/>
        </authorList>
    </citation>
    <scope>NUCLEOTIDE SEQUENCE [LARGE SCALE GENOMIC DNA]</scope>
</reference>
<name>A0AAV2Q2W6_MEGNR</name>
<dbReference type="PANTHER" id="PTHR24207">
    <property type="entry name" value="ZYX102 PROTEIN"/>
    <property type="match status" value="1"/>
</dbReference>
<evidence type="ECO:0000256" key="4">
    <source>
        <dbReference type="ARBA" id="ARBA00022490"/>
    </source>
</evidence>
<evidence type="ECO:0000256" key="5">
    <source>
        <dbReference type="ARBA" id="ARBA00022723"/>
    </source>
</evidence>
<feature type="domain" description="LIM zinc-binding" evidence="13">
    <location>
        <begin position="464"/>
        <end position="523"/>
    </location>
</feature>
<dbReference type="EMBL" id="CAXKWB010003561">
    <property type="protein sequence ID" value="CAL4069500.1"/>
    <property type="molecule type" value="Genomic_DNA"/>
</dbReference>
<keyword evidence="4" id="KW-0963">Cytoplasm</keyword>
<keyword evidence="10 11" id="KW-0440">LIM domain</keyword>
<dbReference type="FunFam" id="2.10.110.10:FF:000042">
    <property type="entry name" value="lipoma-preferred partner isoform X1"/>
    <property type="match status" value="1"/>
</dbReference>
<feature type="compositionally biased region" description="Polar residues" evidence="12">
    <location>
        <begin position="269"/>
        <end position="281"/>
    </location>
</feature>
<organism evidence="14 15">
    <name type="scientific">Meganyctiphanes norvegica</name>
    <name type="common">Northern krill</name>
    <name type="synonym">Thysanopoda norvegica</name>
    <dbReference type="NCBI Taxonomy" id="48144"/>
    <lineage>
        <taxon>Eukaryota</taxon>
        <taxon>Metazoa</taxon>
        <taxon>Ecdysozoa</taxon>
        <taxon>Arthropoda</taxon>
        <taxon>Crustacea</taxon>
        <taxon>Multicrustacea</taxon>
        <taxon>Malacostraca</taxon>
        <taxon>Eumalacostraca</taxon>
        <taxon>Eucarida</taxon>
        <taxon>Euphausiacea</taxon>
        <taxon>Euphausiidae</taxon>
        <taxon>Meganyctiphanes</taxon>
    </lineage>
</organism>
<dbReference type="Gene3D" id="2.10.110.10">
    <property type="entry name" value="Cysteine Rich Protein"/>
    <property type="match status" value="3"/>
</dbReference>
<feature type="region of interest" description="Disordered" evidence="12">
    <location>
        <begin position="245"/>
        <end position="281"/>
    </location>
</feature>
<dbReference type="SMART" id="SM00132">
    <property type="entry name" value="LIM"/>
    <property type="match status" value="3"/>
</dbReference>
<dbReference type="FunFam" id="2.10.110.10:FF:000027">
    <property type="entry name" value="lipoma-preferred partner isoform X1"/>
    <property type="match status" value="1"/>
</dbReference>
<feature type="region of interest" description="Disordered" evidence="12">
    <location>
        <begin position="1"/>
        <end position="53"/>
    </location>
</feature>
<feature type="compositionally biased region" description="Polar residues" evidence="12">
    <location>
        <begin position="136"/>
        <end position="153"/>
    </location>
</feature>
<gene>
    <name evidence="14" type="ORF">MNOR_LOCUS7896</name>
</gene>
<feature type="compositionally biased region" description="Pro residues" evidence="12">
    <location>
        <begin position="252"/>
        <end position="264"/>
    </location>
</feature>
<dbReference type="GO" id="GO:0005737">
    <property type="term" value="C:cytoplasm"/>
    <property type="evidence" value="ECO:0007669"/>
    <property type="project" value="UniProtKB-SubCell"/>
</dbReference>
<feature type="region of interest" description="Disordered" evidence="12">
    <location>
        <begin position="300"/>
        <end position="391"/>
    </location>
</feature>
<dbReference type="Pfam" id="PF00412">
    <property type="entry name" value="LIM"/>
    <property type="match status" value="3"/>
</dbReference>
<keyword evidence="6" id="KW-0677">Repeat</keyword>
<keyword evidence="8" id="KW-0130">Cell adhesion</keyword>
<evidence type="ECO:0000256" key="2">
    <source>
        <dbReference type="ARBA" id="ARBA00004496"/>
    </source>
</evidence>
<feature type="region of interest" description="Disordered" evidence="12">
    <location>
        <begin position="133"/>
        <end position="153"/>
    </location>
</feature>
<evidence type="ECO:0000259" key="13">
    <source>
        <dbReference type="PROSITE" id="PS50023"/>
    </source>
</evidence>
<evidence type="ECO:0000256" key="7">
    <source>
        <dbReference type="ARBA" id="ARBA00022833"/>
    </source>
</evidence>
<dbReference type="GO" id="GO:0005925">
    <property type="term" value="C:focal adhesion"/>
    <property type="evidence" value="ECO:0007669"/>
    <property type="project" value="TreeGrafter"/>
</dbReference>
<feature type="domain" description="LIM zinc-binding" evidence="13">
    <location>
        <begin position="585"/>
        <end position="654"/>
    </location>
</feature>
<dbReference type="GO" id="GO:0098609">
    <property type="term" value="P:cell-cell adhesion"/>
    <property type="evidence" value="ECO:0007669"/>
    <property type="project" value="TreeGrafter"/>
</dbReference>
<dbReference type="GO" id="GO:0046872">
    <property type="term" value="F:metal ion binding"/>
    <property type="evidence" value="ECO:0007669"/>
    <property type="project" value="UniProtKB-KW"/>
</dbReference>
<feature type="non-terminal residue" evidence="14">
    <location>
        <position position="663"/>
    </location>
</feature>
<comment type="similarity">
    <text evidence="3">Belongs to the zyxin/ajuba family.</text>
</comment>
<feature type="domain" description="LIM zinc-binding" evidence="13">
    <location>
        <begin position="524"/>
        <end position="584"/>
    </location>
</feature>
<dbReference type="Proteomes" id="UP001497623">
    <property type="component" value="Unassembled WGS sequence"/>
</dbReference>
<dbReference type="CDD" id="cd09357">
    <property type="entry name" value="LIM3_Zyxin_like"/>
    <property type="match status" value="1"/>
</dbReference>
<evidence type="ECO:0000256" key="10">
    <source>
        <dbReference type="ARBA" id="ARBA00023038"/>
    </source>
</evidence>
<proteinExistence type="inferred from homology"/>
<evidence type="ECO:0000256" key="11">
    <source>
        <dbReference type="PROSITE-ProRule" id="PRU00125"/>
    </source>
</evidence>
<dbReference type="InterPro" id="IPR001781">
    <property type="entry name" value="Znf_LIM"/>
</dbReference>
<evidence type="ECO:0000256" key="3">
    <source>
        <dbReference type="ARBA" id="ARBA00009611"/>
    </source>
</evidence>
<accession>A0AAV2Q2W6</accession>
<keyword evidence="7 11" id="KW-0862">Zinc</keyword>
<dbReference type="PROSITE" id="PS50023">
    <property type="entry name" value="LIM_DOMAIN_2"/>
    <property type="match status" value="3"/>
</dbReference>
<keyword evidence="5 11" id="KW-0479">Metal-binding</keyword>
<evidence type="ECO:0000256" key="8">
    <source>
        <dbReference type="ARBA" id="ARBA00022889"/>
    </source>
</evidence>
<dbReference type="CDD" id="cd09354">
    <property type="entry name" value="LIM2_LPP"/>
    <property type="match status" value="1"/>
</dbReference>
<dbReference type="FunFam" id="2.10.110.10:FF:000109">
    <property type="entry name" value="Lipoma preferred partner"/>
    <property type="match status" value="1"/>
</dbReference>
<feature type="compositionally biased region" description="Low complexity" evidence="12">
    <location>
        <begin position="348"/>
        <end position="376"/>
    </location>
</feature>
<evidence type="ECO:0000256" key="9">
    <source>
        <dbReference type="ARBA" id="ARBA00022949"/>
    </source>
</evidence>
<evidence type="ECO:0000313" key="14">
    <source>
        <dbReference type="EMBL" id="CAL4069500.1"/>
    </source>
</evidence>
<feature type="compositionally biased region" description="Pro residues" evidence="12">
    <location>
        <begin position="312"/>
        <end position="328"/>
    </location>
</feature>
<dbReference type="PANTHER" id="PTHR24207:SF2">
    <property type="entry name" value="ZYX102 PROTEIN"/>
    <property type="match status" value="1"/>
</dbReference>
<evidence type="ECO:0000256" key="1">
    <source>
        <dbReference type="ARBA" id="ARBA00004282"/>
    </source>
</evidence>
<evidence type="ECO:0000256" key="12">
    <source>
        <dbReference type="SAM" id="MobiDB-lite"/>
    </source>
</evidence>
<evidence type="ECO:0000256" key="6">
    <source>
        <dbReference type="ARBA" id="ARBA00022737"/>
    </source>
</evidence>
<evidence type="ECO:0000313" key="15">
    <source>
        <dbReference type="Proteomes" id="UP001497623"/>
    </source>
</evidence>
<dbReference type="SUPFAM" id="SSF57716">
    <property type="entry name" value="Glucocorticoid receptor-like (DNA-binding domain)"/>
    <property type="match status" value="3"/>
</dbReference>
<sequence length="663" mass="70980">MYSNIADELQRLHLSNATPQQYSPGGGKIAPVVPPKPRKPQPQQQQFDESYSQQALYSNVPGSIKMSSSGLVNNSGGGAQPRVGMSGVVGEIPPVGGANRAPQGVQGYYAVNAPAPGTVGMASARVNKAYTDSLENDSTPQQTPHSTAQYASMGNNIGAGTTYSLAHSTLAAQSAHASVTPQAAAAADPNFTPPPPQPSHSYTPAACLAVPQSAQPLYSNTASQPIYNNSTGPVAGRAAVLSAKHSYVGDQSPPPPPPSLPPPQQQSQYANITTNGSSYNSTAAGHQQLYANVDQQRGMSPYASYGLDDDFPMPPPDEGPPPPSPPSPVSSSYSELRRATPTGQHNGQPQLTPQQQHLIQQQQALQQQQQQQQQQPGYGTYAPPSNASSTYESIYEPITPRPASQMSNKSGYSLYGPYTSPHARGLAPAPSNQPISNPDKVCKQHSRKMLCHLLISVSLPNMSRMCTRCGDKVVGEGSGCTAMEQVYHIKCFVCVVCHLQLQGKPFYALDSKPYCEDCYLNTLEKCCVCTKPILDRILRATGKPYHPTCFTCVVCSKSLDGIPFTVDASNQIHCIEDFHKKFAPRCSVCSEPIMPEPGKDETVRVVALDRSFHVNCYKCEDCGLLLSSEAEGRGCYPLDGHVLCKSCNARRVQAITSRVTTDL</sequence>